<gene>
    <name evidence="3" type="ORF">AAGV28_08590</name>
</gene>
<evidence type="ECO:0000313" key="4">
    <source>
        <dbReference type="Proteomes" id="UP001574169"/>
    </source>
</evidence>
<feature type="domain" description="Lipocalin-like" evidence="2">
    <location>
        <begin position="34"/>
        <end position="129"/>
    </location>
</feature>
<dbReference type="PROSITE" id="PS51257">
    <property type="entry name" value="PROKAR_LIPOPROTEIN"/>
    <property type="match status" value="1"/>
</dbReference>
<name>A0ABV4TBL9_9FLAO</name>
<sequence length="141" mass="15325">MKKRSLMLVLIAFIGIFAISCDGDDNDGETLAPLKGKWKLSMVGTVVDGSEQLTVAPENENGCEKDYMDLRVSNVVVFGDYTTPILSSECELATTEGTYVRSHNNLTTTIGGTAKTQDIVNLSLNELKLRDSAGNITVYTR</sequence>
<feature type="chain" id="PRO_5045454637" evidence="1">
    <location>
        <begin position="21"/>
        <end position="141"/>
    </location>
</feature>
<dbReference type="RefSeq" id="WP_373406413.1">
    <property type="nucleotide sequence ID" value="NZ_JBCFQL010000008.1"/>
</dbReference>
<keyword evidence="1" id="KW-0732">Signal</keyword>
<dbReference type="EMBL" id="JBCFQL010000008">
    <property type="protein sequence ID" value="MFA9191423.1"/>
    <property type="molecule type" value="Genomic_DNA"/>
</dbReference>
<proteinExistence type="predicted"/>
<dbReference type="Proteomes" id="UP001574169">
    <property type="component" value="Unassembled WGS sequence"/>
</dbReference>
<dbReference type="Pfam" id="PF13648">
    <property type="entry name" value="Lipocalin_4"/>
    <property type="match status" value="1"/>
</dbReference>
<comment type="caution">
    <text evidence="3">The sequence shown here is derived from an EMBL/GenBank/DDBJ whole genome shotgun (WGS) entry which is preliminary data.</text>
</comment>
<evidence type="ECO:0000256" key="1">
    <source>
        <dbReference type="SAM" id="SignalP"/>
    </source>
</evidence>
<feature type="signal peptide" evidence="1">
    <location>
        <begin position="1"/>
        <end position="20"/>
    </location>
</feature>
<protein>
    <submittedName>
        <fullName evidence="3">Lipocalin family protein</fullName>
    </submittedName>
</protein>
<keyword evidence="4" id="KW-1185">Reference proteome</keyword>
<organism evidence="3 4">
    <name type="scientific">Flavobacterium zubiriense</name>
    <dbReference type="NCBI Taxonomy" id="3138075"/>
    <lineage>
        <taxon>Bacteria</taxon>
        <taxon>Pseudomonadati</taxon>
        <taxon>Bacteroidota</taxon>
        <taxon>Flavobacteriia</taxon>
        <taxon>Flavobacteriales</taxon>
        <taxon>Flavobacteriaceae</taxon>
        <taxon>Flavobacterium</taxon>
    </lineage>
</organism>
<evidence type="ECO:0000313" key="3">
    <source>
        <dbReference type="EMBL" id="MFA9191423.1"/>
    </source>
</evidence>
<accession>A0ABV4TBL9</accession>
<dbReference type="InterPro" id="IPR024311">
    <property type="entry name" value="Lipocalin-like"/>
</dbReference>
<reference evidence="3 4" key="1">
    <citation type="submission" date="2024-04" db="EMBL/GenBank/DDBJ databases">
        <title>New Clade of Flavobacterium.</title>
        <authorList>
            <person name="Matos L."/>
            <person name="Proenca D.N."/>
            <person name="Fransisco R.M."/>
            <person name="Chung A.P."/>
            <person name="Maccario L."/>
            <person name="Sorensen S.J."/>
            <person name="Morais P.V."/>
        </authorList>
    </citation>
    <scope>NUCLEOTIDE SEQUENCE [LARGE SCALE GENOMIC DNA]</scope>
    <source>
        <strain evidence="3 4">FZUC8N2.13</strain>
    </source>
</reference>
<evidence type="ECO:0000259" key="2">
    <source>
        <dbReference type="Pfam" id="PF13648"/>
    </source>
</evidence>